<feature type="compositionally biased region" description="Basic residues" evidence="8">
    <location>
        <begin position="606"/>
        <end position="616"/>
    </location>
</feature>
<feature type="compositionally biased region" description="Basic and acidic residues" evidence="8">
    <location>
        <begin position="31"/>
        <end position="41"/>
    </location>
</feature>
<feature type="region of interest" description="Disordered" evidence="8">
    <location>
        <begin position="592"/>
        <end position="624"/>
    </location>
</feature>
<evidence type="ECO:0000256" key="2">
    <source>
        <dbReference type="ARBA" id="ARBA00022801"/>
    </source>
</evidence>
<keyword evidence="12" id="KW-1185">Reference proteome</keyword>
<keyword evidence="5 7" id="KW-0694">RNA-binding</keyword>
<protein>
    <recommendedName>
        <fullName evidence="7">ATP-dependent RNA helicase</fullName>
        <ecNumber evidence="7">3.6.4.13</ecNumber>
    </recommendedName>
</protein>
<dbReference type="CDD" id="cd18787">
    <property type="entry name" value="SF2_C_DEAD"/>
    <property type="match status" value="1"/>
</dbReference>
<sequence length="624" mass="69253">MPLRGRKRKGYVRKEESAEEVEDEEEERQEEGERPRAGNEIGAKAKDDAIFAAGCFHDLGLAPALSDHIHAKLSFSAPTLIQKSAIPLILSGRDVLVNADTGTGKTMVYLAPIINALQSYEPRVTRSDGTLALVLVPTRELCLQVCAVAEQVVHRFHWLVPGCVMGGENRSKEKARLRKGITILVATPGRLLDHLKNTASFRHDRLRWLVFDEADRLLDLGFEKDIESILEVLGSRDDNNRKRQHVLLSATLNERVEQLAALSLVKPATVGLEEAKQVEMASSRKVGNGSAGTQVEFHKNERNMGDAGPSDGYTEYRIPSQLVQSFLKVPCSLRLVALLGLLQQKSQGNSSCKLVVFFSTCDAVDFHYTVVNEFRWSPTPWKDGGGKDERMLLGCEAFRLHGSMAQKDRTEAYNQFGKASSAILLCTDVAARGLDFQNVSGIVQYEPPGDAAEYVHRVGRTARLGQKGEAILFLQPSEAEYMEELKKHGVSLQELSLPQLLDGLQDRRGKRDDSFLAVEMHPLAGLMQKALEAFVAAKPDARLLAVDSFRSYVRAYAAHRGELKSIFQVRKLHLGHVAKSFGLRDAPSLFGKSVNKQSLKKEKERNVKKRQRKKMRPTPGATAD</sequence>
<dbReference type="GO" id="GO:0016787">
    <property type="term" value="F:hydrolase activity"/>
    <property type="evidence" value="ECO:0007669"/>
    <property type="project" value="UniProtKB-KW"/>
</dbReference>
<accession>A0A8T0IYN5</accession>
<dbReference type="PROSITE" id="PS51194">
    <property type="entry name" value="HELICASE_CTER"/>
    <property type="match status" value="1"/>
</dbReference>
<comment type="function">
    <text evidence="7">RNA helicase.</text>
</comment>
<keyword evidence="4 6" id="KW-0067">ATP-binding</keyword>
<dbReference type="EC" id="3.6.4.13" evidence="7"/>
<dbReference type="Proteomes" id="UP000822688">
    <property type="component" value="Chromosome 2"/>
</dbReference>
<dbReference type="InterPro" id="IPR011545">
    <property type="entry name" value="DEAD/DEAH_box_helicase_dom"/>
</dbReference>
<keyword evidence="2 6" id="KW-0378">Hydrolase</keyword>
<evidence type="ECO:0000259" key="10">
    <source>
        <dbReference type="PROSITE" id="PS51194"/>
    </source>
</evidence>
<feature type="domain" description="Helicase C-terminal" evidence="10">
    <location>
        <begin position="334"/>
        <end position="508"/>
    </location>
</feature>
<evidence type="ECO:0000313" key="11">
    <source>
        <dbReference type="EMBL" id="KAG0588347.1"/>
    </source>
</evidence>
<dbReference type="GO" id="GO:0005524">
    <property type="term" value="F:ATP binding"/>
    <property type="evidence" value="ECO:0007669"/>
    <property type="project" value="UniProtKB-UniRule"/>
</dbReference>
<keyword evidence="1 6" id="KW-0547">Nucleotide-binding</keyword>
<dbReference type="EMBL" id="CM026422">
    <property type="protein sequence ID" value="KAG0588347.1"/>
    <property type="molecule type" value="Genomic_DNA"/>
</dbReference>
<comment type="domain">
    <text evidence="7">The Q motif is unique to and characteristic of the DEAD box family of RNA helicases and controls ATP binding and hydrolysis.</text>
</comment>
<gene>
    <name evidence="11" type="ORF">KC19_2G236700</name>
</gene>
<comment type="caution">
    <text evidence="11">The sequence shown here is derived from an EMBL/GenBank/DDBJ whole genome shotgun (WGS) entry which is preliminary data.</text>
</comment>
<dbReference type="CDD" id="cd17949">
    <property type="entry name" value="DEADc_DDX31"/>
    <property type="match status" value="1"/>
</dbReference>
<dbReference type="SUPFAM" id="SSF52540">
    <property type="entry name" value="P-loop containing nucleoside triphosphate hydrolases"/>
    <property type="match status" value="2"/>
</dbReference>
<evidence type="ECO:0000256" key="5">
    <source>
        <dbReference type="ARBA" id="ARBA00022884"/>
    </source>
</evidence>
<name>A0A8T0IYN5_CERPU</name>
<feature type="region of interest" description="Disordered" evidence="8">
    <location>
        <begin position="1"/>
        <end position="41"/>
    </location>
</feature>
<evidence type="ECO:0000256" key="6">
    <source>
        <dbReference type="RuleBase" id="RU000492"/>
    </source>
</evidence>
<dbReference type="InterPro" id="IPR001650">
    <property type="entry name" value="Helicase_C-like"/>
</dbReference>
<reference evidence="11" key="1">
    <citation type="submission" date="2020-06" db="EMBL/GenBank/DDBJ databases">
        <title>WGS assembly of Ceratodon purpureus strain R40.</title>
        <authorList>
            <person name="Carey S.B."/>
            <person name="Jenkins J."/>
            <person name="Shu S."/>
            <person name="Lovell J.T."/>
            <person name="Sreedasyam A."/>
            <person name="Maumus F."/>
            <person name="Tiley G.P."/>
            <person name="Fernandez-Pozo N."/>
            <person name="Barry K."/>
            <person name="Chen C."/>
            <person name="Wang M."/>
            <person name="Lipzen A."/>
            <person name="Daum C."/>
            <person name="Saski C.A."/>
            <person name="Payton A.C."/>
            <person name="Mcbreen J.C."/>
            <person name="Conrad R.E."/>
            <person name="Kollar L.M."/>
            <person name="Olsson S."/>
            <person name="Huttunen S."/>
            <person name="Landis J.B."/>
            <person name="Wickett N.J."/>
            <person name="Johnson M.G."/>
            <person name="Rensing S.A."/>
            <person name="Grimwood J."/>
            <person name="Schmutz J."/>
            <person name="Mcdaniel S.F."/>
        </authorList>
    </citation>
    <scope>NUCLEOTIDE SEQUENCE</scope>
    <source>
        <strain evidence="11">R40</strain>
    </source>
</reference>
<dbReference type="PROSITE" id="PS00039">
    <property type="entry name" value="DEAD_ATP_HELICASE"/>
    <property type="match status" value="1"/>
</dbReference>
<evidence type="ECO:0000259" key="9">
    <source>
        <dbReference type="PROSITE" id="PS51192"/>
    </source>
</evidence>
<comment type="catalytic activity">
    <reaction evidence="7">
        <text>ATP + H2O = ADP + phosphate + H(+)</text>
        <dbReference type="Rhea" id="RHEA:13065"/>
        <dbReference type="ChEBI" id="CHEBI:15377"/>
        <dbReference type="ChEBI" id="CHEBI:15378"/>
        <dbReference type="ChEBI" id="CHEBI:30616"/>
        <dbReference type="ChEBI" id="CHEBI:43474"/>
        <dbReference type="ChEBI" id="CHEBI:456216"/>
        <dbReference type="EC" id="3.6.4.13"/>
    </reaction>
</comment>
<dbReference type="InterPro" id="IPR025313">
    <property type="entry name" value="SPB4-like_CTE"/>
</dbReference>
<evidence type="ECO:0000256" key="4">
    <source>
        <dbReference type="ARBA" id="ARBA00022840"/>
    </source>
</evidence>
<dbReference type="Pfam" id="PF00270">
    <property type="entry name" value="DEAD"/>
    <property type="match status" value="1"/>
</dbReference>
<dbReference type="SMART" id="SM00490">
    <property type="entry name" value="HELICc"/>
    <property type="match status" value="1"/>
</dbReference>
<dbReference type="PROSITE" id="PS51192">
    <property type="entry name" value="HELICASE_ATP_BIND_1"/>
    <property type="match status" value="1"/>
</dbReference>
<dbReference type="InterPro" id="IPR027417">
    <property type="entry name" value="P-loop_NTPase"/>
</dbReference>
<evidence type="ECO:0000256" key="3">
    <source>
        <dbReference type="ARBA" id="ARBA00022806"/>
    </source>
</evidence>
<comment type="similarity">
    <text evidence="6">Belongs to the DEAD box helicase family.</text>
</comment>
<feature type="compositionally biased region" description="Acidic residues" evidence="8">
    <location>
        <begin position="17"/>
        <end position="30"/>
    </location>
</feature>
<organism evidence="11 12">
    <name type="scientific">Ceratodon purpureus</name>
    <name type="common">Fire moss</name>
    <name type="synonym">Dicranum purpureum</name>
    <dbReference type="NCBI Taxonomy" id="3225"/>
    <lineage>
        <taxon>Eukaryota</taxon>
        <taxon>Viridiplantae</taxon>
        <taxon>Streptophyta</taxon>
        <taxon>Embryophyta</taxon>
        <taxon>Bryophyta</taxon>
        <taxon>Bryophytina</taxon>
        <taxon>Bryopsida</taxon>
        <taxon>Dicranidae</taxon>
        <taxon>Pseudoditrichales</taxon>
        <taxon>Ditrichaceae</taxon>
        <taxon>Ceratodon</taxon>
    </lineage>
</organism>
<feature type="domain" description="Helicase ATP-binding" evidence="9">
    <location>
        <begin position="86"/>
        <end position="270"/>
    </location>
</feature>
<dbReference type="PANTHER" id="PTHR24031">
    <property type="entry name" value="RNA HELICASE"/>
    <property type="match status" value="1"/>
</dbReference>
<evidence type="ECO:0000256" key="8">
    <source>
        <dbReference type="SAM" id="MobiDB-lite"/>
    </source>
</evidence>
<evidence type="ECO:0000313" key="12">
    <source>
        <dbReference type="Proteomes" id="UP000822688"/>
    </source>
</evidence>
<dbReference type="SMART" id="SM01178">
    <property type="entry name" value="DUF4217"/>
    <property type="match status" value="1"/>
</dbReference>
<dbReference type="Pfam" id="PF13959">
    <property type="entry name" value="CTE_SPB4"/>
    <property type="match status" value="1"/>
</dbReference>
<evidence type="ECO:0000256" key="1">
    <source>
        <dbReference type="ARBA" id="ARBA00022741"/>
    </source>
</evidence>
<evidence type="ECO:0000256" key="7">
    <source>
        <dbReference type="RuleBase" id="RU365068"/>
    </source>
</evidence>
<dbReference type="SMART" id="SM00487">
    <property type="entry name" value="DEXDc"/>
    <property type="match status" value="1"/>
</dbReference>
<dbReference type="AlphaFoldDB" id="A0A8T0IYN5"/>
<dbReference type="InterPro" id="IPR000629">
    <property type="entry name" value="RNA-helicase_DEAD-box_CS"/>
</dbReference>
<proteinExistence type="inferred from homology"/>
<dbReference type="GO" id="GO:0003723">
    <property type="term" value="F:RNA binding"/>
    <property type="evidence" value="ECO:0007669"/>
    <property type="project" value="UniProtKB-UniRule"/>
</dbReference>
<dbReference type="Pfam" id="PF00271">
    <property type="entry name" value="Helicase_C"/>
    <property type="match status" value="1"/>
</dbReference>
<dbReference type="InterPro" id="IPR014001">
    <property type="entry name" value="Helicase_ATP-bd"/>
</dbReference>
<keyword evidence="3 6" id="KW-0347">Helicase</keyword>
<dbReference type="GO" id="GO:0003724">
    <property type="term" value="F:RNA helicase activity"/>
    <property type="evidence" value="ECO:0007669"/>
    <property type="project" value="UniProtKB-EC"/>
</dbReference>
<feature type="compositionally biased region" description="Basic residues" evidence="8">
    <location>
        <begin position="1"/>
        <end position="11"/>
    </location>
</feature>
<dbReference type="Gene3D" id="3.40.50.300">
    <property type="entry name" value="P-loop containing nucleotide triphosphate hydrolases"/>
    <property type="match status" value="2"/>
</dbReference>